<feature type="region of interest" description="Disordered" evidence="1">
    <location>
        <begin position="1280"/>
        <end position="1300"/>
    </location>
</feature>
<feature type="region of interest" description="Disordered" evidence="1">
    <location>
        <begin position="438"/>
        <end position="477"/>
    </location>
</feature>
<feature type="compositionally biased region" description="Low complexity" evidence="1">
    <location>
        <begin position="38"/>
        <end position="55"/>
    </location>
</feature>
<dbReference type="RefSeq" id="WP_188995737.1">
    <property type="nucleotide sequence ID" value="NZ_BMOU01000002.1"/>
</dbReference>
<feature type="domain" description="Transglutaminase-like" evidence="2">
    <location>
        <begin position="363"/>
        <end position="434"/>
    </location>
</feature>
<dbReference type="InterPro" id="IPR052901">
    <property type="entry name" value="Bact_TGase-like"/>
</dbReference>
<dbReference type="EMBL" id="BMOU01000002">
    <property type="protein sequence ID" value="GGN90825.1"/>
    <property type="molecule type" value="Genomic_DNA"/>
</dbReference>
<keyword evidence="4" id="KW-1185">Reference proteome</keyword>
<feature type="compositionally biased region" description="Low complexity" evidence="1">
    <location>
        <begin position="587"/>
        <end position="596"/>
    </location>
</feature>
<dbReference type="InterPro" id="IPR002931">
    <property type="entry name" value="Transglutaminase-like"/>
</dbReference>
<evidence type="ECO:0000256" key="1">
    <source>
        <dbReference type="SAM" id="MobiDB-lite"/>
    </source>
</evidence>
<comment type="caution">
    <text evidence="3">The sequence shown here is derived from an EMBL/GenBank/DDBJ whole genome shotgun (WGS) entry which is preliminary data.</text>
</comment>
<feature type="compositionally biased region" description="Gly residues" evidence="1">
    <location>
        <begin position="568"/>
        <end position="586"/>
    </location>
</feature>
<evidence type="ECO:0000259" key="2">
    <source>
        <dbReference type="SMART" id="SM00460"/>
    </source>
</evidence>
<dbReference type="SMART" id="SM00460">
    <property type="entry name" value="TGc"/>
    <property type="match status" value="1"/>
</dbReference>
<dbReference type="InterPro" id="IPR038765">
    <property type="entry name" value="Papain-like_cys_pep_sf"/>
</dbReference>
<reference evidence="3" key="2">
    <citation type="submission" date="2020-09" db="EMBL/GenBank/DDBJ databases">
        <authorList>
            <person name="Sun Q."/>
            <person name="Ohkuma M."/>
        </authorList>
    </citation>
    <scope>NUCLEOTIDE SEQUENCE</scope>
    <source>
        <strain evidence="3">JCM 17820</strain>
    </source>
</reference>
<dbReference type="PANTHER" id="PTHR42736:SF1">
    <property type="entry name" value="PROTEIN-GLUTAMINE GAMMA-GLUTAMYLTRANSFERASE"/>
    <property type="match status" value="1"/>
</dbReference>
<dbReference type="Proteomes" id="UP000605784">
    <property type="component" value="Unassembled WGS sequence"/>
</dbReference>
<feature type="region of interest" description="Disordered" evidence="1">
    <location>
        <begin position="627"/>
        <end position="659"/>
    </location>
</feature>
<proteinExistence type="predicted"/>
<protein>
    <recommendedName>
        <fullName evidence="2">Transglutaminase-like domain-containing protein</fullName>
    </recommendedName>
</protein>
<organism evidence="3 4">
    <name type="scientific">Haloarcula pellucida</name>
    <dbReference type="NCBI Taxonomy" id="1427151"/>
    <lineage>
        <taxon>Archaea</taxon>
        <taxon>Methanobacteriati</taxon>
        <taxon>Methanobacteriota</taxon>
        <taxon>Stenosarchaea group</taxon>
        <taxon>Halobacteria</taxon>
        <taxon>Halobacteriales</taxon>
        <taxon>Haloarculaceae</taxon>
        <taxon>Haloarcula</taxon>
    </lineage>
</organism>
<feature type="compositionally biased region" description="Low complexity" evidence="1">
    <location>
        <begin position="1289"/>
        <end position="1300"/>
    </location>
</feature>
<feature type="compositionally biased region" description="Gly residues" evidence="1">
    <location>
        <begin position="550"/>
        <end position="560"/>
    </location>
</feature>
<accession>A0A830GI71</accession>
<dbReference type="PANTHER" id="PTHR42736">
    <property type="entry name" value="PROTEIN-GLUTAMINE GAMMA-GLUTAMYLTRANSFERASE"/>
    <property type="match status" value="1"/>
</dbReference>
<dbReference type="Gene3D" id="3.10.620.30">
    <property type="match status" value="1"/>
</dbReference>
<feature type="compositionally biased region" description="Low complexity" evidence="1">
    <location>
        <begin position="124"/>
        <end position="135"/>
    </location>
</feature>
<feature type="compositionally biased region" description="Gly residues" evidence="1">
    <location>
        <begin position="136"/>
        <end position="150"/>
    </location>
</feature>
<sequence>MRQTATVDANRVLSVTLALLCVASFGLSAPLLSSGPVATPSAAGAGPSGDAVGASNGDSAATPPSGGQSSDADSQPTGDRQSGDTSGTDGADDENSAETSTTWDESGLEGALSQSADGGLGARSQSETGTSSGESGQSGAGGSGGSGSAGAAGAVSNCTRADAARLGLNDPAVVADVVGQTCAIGPQEDPYWRTVSYARYTGSGWQASDAERSRPASDYPRAGQQVRLRYTVVNQTAAVPVPWRPEGVDGLDADGVATTGAGVEPASAALPNGTTYTATATLPGWSTEDLQTAGRAYPADVERRYTQMPADTPDRLRTLTDEVTRNATTPYERAILIEQWLQTEKAYSTQIVRPSEHYATTFATEMERGYCMYFASTMVAMLRTQGVPARYVQGYAPASGRADDGSLRIDRSKAHAWVEVYVPETGWVTFDPTPADREALRESGTTQASFDRPETDPNFARTDADRVRQTAADRPPEVDADVRLDGRVVPGNEIQVVVTLGGQRLGDALVTFNGEAIGRTDGLGRVDGVVPYATQLNVSVYKALRQAEGGDSGSQQGGSEGSQSGDDGQQGDGGSGTQSESGGSGAGQSPSAAAGSNPESVGLGGSITIPDSKVLYHVDVVAVENTSEGDETNALSRGSFPDERPSPEFAQQTGDGGGRELNTTIGLSSIARRTPGTNATVRAEIEGVPVADATVRVDGVAVTTTDSDGTASVRIPYQESFTVTVTRGDAEGARTYDDIDTDVDVTASGLSNATTQTPGTETTVRAAINGVPVPNATVRVAGDIVGQTDADGESTVRVPYYEQYRIVVRRSGADGAAAFRGTDLNVSLDVGEARRPGETVRVAAAVDGVPVRQATVTIGGQRAGRTDDEGVAVVTVPYVRDGPLTVSRGEATAERAFAVRSNTSLTLARDPVPGQPHRVTATLAGDPFRGATVRVDGERRGRTDENGTATVTVPYRERLNVTVRRGELSAAADAPLPTAINVSLEGRAIPGQQVTGNATIAGHPVPNATVLRGDTAVARTDANGRFVATVALLPPRPSFQRTVQRGATRGHTTGPLWPFYGGAAALLVGAVVGLTRRYGLVGQAARGGAATAGLTRRTVRWVVDAVLAAGEMVAAVGRTLVDAARRASARIEEAIRQAPTVVAALGTLLTALAAWLRGLPAALRALPGRLRAALAASRTAGGADDAATTEAGLVAAAAADPDAPDETTIATVVEAWVELAERTPGASLTETPIRVASAAKSHGYPSERVERITDAFRHVRYGHYPLDTDTLAAVTEAATDLGSDDDGASDGAAATEGGDA</sequence>
<reference evidence="3" key="1">
    <citation type="journal article" date="2014" name="Int. J. Syst. Evol. Microbiol.">
        <title>Complete genome sequence of Corynebacterium casei LMG S-19264T (=DSM 44701T), isolated from a smear-ripened cheese.</title>
        <authorList>
            <consortium name="US DOE Joint Genome Institute (JGI-PGF)"/>
            <person name="Walter F."/>
            <person name="Albersmeier A."/>
            <person name="Kalinowski J."/>
            <person name="Ruckert C."/>
        </authorList>
    </citation>
    <scope>NUCLEOTIDE SEQUENCE</scope>
    <source>
        <strain evidence="3">JCM 17820</strain>
    </source>
</reference>
<dbReference type="Pfam" id="PF01841">
    <property type="entry name" value="Transglut_core"/>
    <property type="match status" value="1"/>
</dbReference>
<evidence type="ECO:0000313" key="4">
    <source>
        <dbReference type="Proteomes" id="UP000605784"/>
    </source>
</evidence>
<feature type="region of interest" description="Disordered" evidence="1">
    <location>
        <begin position="547"/>
        <end position="605"/>
    </location>
</feature>
<dbReference type="SUPFAM" id="SSF54001">
    <property type="entry name" value="Cysteine proteinases"/>
    <property type="match status" value="1"/>
</dbReference>
<dbReference type="Pfam" id="PF13559">
    <property type="entry name" value="DUF4129"/>
    <property type="match status" value="1"/>
</dbReference>
<feature type="compositionally biased region" description="Polar residues" evidence="1">
    <location>
        <begin position="65"/>
        <end position="80"/>
    </location>
</feature>
<gene>
    <name evidence="3" type="ORF">GCM10009030_13170</name>
</gene>
<name>A0A830GI71_9EURY</name>
<feature type="region of interest" description="Disordered" evidence="1">
    <location>
        <begin position="38"/>
        <end position="153"/>
    </location>
</feature>
<evidence type="ECO:0000313" key="3">
    <source>
        <dbReference type="EMBL" id="GGN90825.1"/>
    </source>
</evidence>
<dbReference type="InterPro" id="IPR025403">
    <property type="entry name" value="TgpA-like_C"/>
</dbReference>